<dbReference type="Pfam" id="PF13521">
    <property type="entry name" value="AAA_28"/>
    <property type="match status" value="1"/>
</dbReference>
<organism evidence="2 3">
    <name type="scientific">Plenodomus tracheiphilus IPT5</name>
    <dbReference type="NCBI Taxonomy" id="1408161"/>
    <lineage>
        <taxon>Eukaryota</taxon>
        <taxon>Fungi</taxon>
        <taxon>Dikarya</taxon>
        <taxon>Ascomycota</taxon>
        <taxon>Pezizomycotina</taxon>
        <taxon>Dothideomycetes</taxon>
        <taxon>Pleosporomycetidae</taxon>
        <taxon>Pleosporales</taxon>
        <taxon>Pleosporineae</taxon>
        <taxon>Leptosphaeriaceae</taxon>
        <taxon>Plenodomus</taxon>
    </lineage>
</organism>
<accession>A0A6A7AQH9</accession>
<sequence>MKSIYIIGAQCTGKTTLVNALEDCFKRSTDAKKDQCPLVIREVARKVLKEKHFNRIDITTSPKRALELQQDILAAQYDAETTACSTNSVAWYICDRSGLDPIAYTKCFVGESAAAEMLSSEIWQELESRMKKGIVILCEAGCRWLTDDGVRLMPKDDEDWMRVDVAFRELLKTRGIRFSSLSKDVEELKDRIDCVYSYVEMAQRETS</sequence>
<gene>
    <name evidence="2" type="ORF">T440DRAFT_473459</name>
</gene>
<keyword evidence="3" id="KW-1185">Reference proteome</keyword>
<evidence type="ECO:0000313" key="2">
    <source>
        <dbReference type="EMBL" id="KAF2844345.1"/>
    </source>
</evidence>
<proteinExistence type="predicted"/>
<dbReference type="InterPro" id="IPR027417">
    <property type="entry name" value="P-loop_NTPase"/>
</dbReference>
<evidence type="ECO:0000259" key="1">
    <source>
        <dbReference type="Pfam" id="PF13521"/>
    </source>
</evidence>
<dbReference type="EMBL" id="MU006387">
    <property type="protein sequence ID" value="KAF2844345.1"/>
    <property type="molecule type" value="Genomic_DNA"/>
</dbReference>
<protein>
    <recommendedName>
        <fullName evidence="1">NadR/Ttd14 AAA domain-containing protein</fullName>
    </recommendedName>
</protein>
<reference evidence="2" key="1">
    <citation type="submission" date="2020-01" db="EMBL/GenBank/DDBJ databases">
        <authorList>
            <consortium name="DOE Joint Genome Institute"/>
            <person name="Haridas S."/>
            <person name="Albert R."/>
            <person name="Binder M."/>
            <person name="Bloem J."/>
            <person name="Labutti K."/>
            <person name="Salamov A."/>
            <person name="Andreopoulos B."/>
            <person name="Baker S.E."/>
            <person name="Barry K."/>
            <person name="Bills G."/>
            <person name="Bluhm B.H."/>
            <person name="Cannon C."/>
            <person name="Castanera R."/>
            <person name="Culley D.E."/>
            <person name="Daum C."/>
            <person name="Ezra D."/>
            <person name="Gonzalez J.B."/>
            <person name="Henrissat B."/>
            <person name="Kuo A."/>
            <person name="Liang C."/>
            <person name="Lipzen A."/>
            <person name="Lutzoni F."/>
            <person name="Magnuson J."/>
            <person name="Mondo S."/>
            <person name="Nolan M."/>
            <person name="Ohm R."/>
            <person name="Pangilinan J."/>
            <person name="Park H.-J."/>
            <person name="Ramirez L."/>
            <person name="Alfaro M."/>
            <person name="Sun H."/>
            <person name="Tritt A."/>
            <person name="Yoshinaga Y."/>
            <person name="Zwiers L.-H."/>
            <person name="Turgeon B.G."/>
            <person name="Goodwin S.B."/>
            <person name="Spatafora J.W."/>
            <person name="Crous P.W."/>
            <person name="Grigoriev I.V."/>
        </authorList>
    </citation>
    <scope>NUCLEOTIDE SEQUENCE</scope>
    <source>
        <strain evidence="2">IPT5</strain>
    </source>
</reference>
<name>A0A6A7AQH9_9PLEO</name>
<dbReference type="SUPFAM" id="SSF52540">
    <property type="entry name" value="P-loop containing nucleoside triphosphate hydrolases"/>
    <property type="match status" value="1"/>
</dbReference>
<dbReference type="AlphaFoldDB" id="A0A6A7AQH9"/>
<feature type="domain" description="NadR/Ttd14 AAA" evidence="1">
    <location>
        <begin position="4"/>
        <end position="187"/>
    </location>
</feature>
<dbReference type="OrthoDB" id="6118920at2759"/>
<dbReference type="Gene3D" id="3.40.50.300">
    <property type="entry name" value="P-loop containing nucleotide triphosphate hydrolases"/>
    <property type="match status" value="1"/>
</dbReference>
<dbReference type="Proteomes" id="UP000799423">
    <property type="component" value="Unassembled WGS sequence"/>
</dbReference>
<dbReference type="InterPro" id="IPR038727">
    <property type="entry name" value="NadR/Ttd14_AAA_dom"/>
</dbReference>
<evidence type="ECO:0000313" key="3">
    <source>
        <dbReference type="Proteomes" id="UP000799423"/>
    </source>
</evidence>